<comment type="similarity">
    <text evidence="2">Belongs to the nitroreductase family.</text>
</comment>
<dbReference type="InterPro" id="IPR029479">
    <property type="entry name" value="Nitroreductase"/>
</dbReference>
<dbReference type="Gene3D" id="3.40.109.10">
    <property type="entry name" value="NADH Oxidase"/>
    <property type="match status" value="1"/>
</dbReference>
<dbReference type="PANTHER" id="PTHR23026">
    <property type="entry name" value="NADPH NITROREDUCTASE"/>
    <property type="match status" value="1"/>
</dbReference>
<evidence type="ECO:0000256" key="4">
    <source>
        <dbReference type="ARBA" id="ARBA00022643"/>
    </source>
</evidence>
<keyword evidence="5" id="KW-0560">Oxidoreductase</keyword>
<dbReference type="InterPro" id="IPR000415">
    <property type="entry name" value="Nitroreductase-like"/>
</dbReference>
<dbReference type="GO" id="GO:0032553">
    <property type="term" value="F:ribonucleotide binding"/>
    <property type="evidence" value="ECO:0007669"/>
    <property type="project" value="UniProtKB-ARBA"/>
</dbReference>
<evidence type="ECO:0000256" key="6">
    <source>
        <dbReference type="SAM" id="MobiDB-lite"/>
    </source>
</evidence>
<accession>A0A1J1HXJ8</accession>
<protein>
    <submittedName>
        <fullName evidence="8">CLUMA_CG004555, isoform A</fullName>
    </submittedName>
</protein>
<evidence type="ECO:0000256" key="2">
    <source>
        <dbReference type="ARBA" id="ARBA00007118"/>
    </source>
</evidence>
<reference evidence="8 9" key="1">
    <citation type="submission" date="2015-04" db="EMBL/GenBank/DDBJ databases">
        <authorList>
            <person name="Syromyatnikov M.Y."/>
            <person name="Popov V.N."/>
        </authorList>
    </citation>
    <scope>NUCLEOTIDE SEQUENCE [LARGE SCALE GENOMIC DNA]</scope>
</reference>
<keyword evidence="9" id="KW-1185">Reference proteome</keyword>
<feature type="region of interest" description="Disordered" evidence="6">
    <location>
        <begin position="37"/>
        <end position="65"/>
    </location>
</feature>
<dbReference type="FunFam" id="3.40.109.10:FF:000004">
    <property type="entry name" value="Iodotyrosine deiodinase 1"/>
    <property type="match status" value="1"/>
</dbReference>
<dbReference type="EMBL" id="CVRI01000020">
    <property type="protein sequence ID" value="CRK90865.1"/>
    <property type="molecule type" value="Genomic_DNA"/>
</dbReference>
<evidence type="ECO:0000313" key="9">
    <source>
        <dbReference type="Proteomes" id="UP000183832"/>
    </source>
</evidence>
<name>A0A1J1HXJ8_9DIPT</name>
<dbReference type="PANTHER" id="PTHR23026:SF90">
    <property type="entry name" value="IODOTYROSINE DEIODINASE 1"/>
    <property type="match status" value="1"/>
</dbReference>
<dbReference type="Proteomes" id="UP000183832">
    <property type="component" value="Unassembled WGS sequence"/>
</dbReference>
<gene>
    <name evidence="8" type="ORF">CLUMA_CG004555</name>
</gene>
<dbReference type="GO" id="GO:0006570">
    <property type="term" value="P:tyrosine metabolic process"/>
    <property type="evidence" value="ECO:0007669"/>
    <property type="project" value="TreeGrafter"/>
</dbReference>
<comment type="cofactor">
    <cofactor evidence="1">
        <name>FMN</name>
        <dbReference type="ChEBI" id="CHEBI:58210"/>
    </cofactor>
</comment>
<sequence>MLNIENSFFLQHWEIVVISVSIVYFILKLRDNQKSSAVETNQQQVNDEETIDNDAKDGEVDTGDDELSPSLEVVNHIPYRGASVVLKGGVDEFYNMVNNRRSIRMISNKPVDIEIVKKCIHAAGTSPSGAHTEPWTFCLIKSADVKKQIREIIEAEEYMNYKQRMSKQWTADLKPLRTNHIKEYLTEAPYLILVFKQAFGFKANGERKTHYYNEISTSIAVGILLSALQSAGLSSLTTTPLNCGPALRSLLNRPQNEKLLVLLPVGYPTDNCEVPDLKRKGLDEIMEIY</sequence>
<proteinExistence type="inferred from homology"/>
<evidence type="ECO:0000256" key="3">
    <source>
        <dbReference type="ARBA" id="ARBA00022630"/>
    </source>
</evidence>
<dbReference type="GO" id="GO:0140616">
    <property type="term" value="F:iodotyrosine deiodinase activity"/>
    <property type="evidence" value="ECO:0007669"/>
    <property type="project" value="UniProtKB-ARBA"/>
</dbReference>
<dbReference type="AlphaFoldDB" id="A0A1J1HXJ8"/>
<evidence type="ECO:0000256" key="5">
    <source>
        <dbReference type="ARBA" id="ARBA00023002"/>
    </source>
</evidence>
<dbReference type="OrthoDB" id="41362at2759"/>
<feature type="domain" description="Nitroreductase" evidence="7">
    <location>
        <begin position="98"/>
        <end position="267"/>
    </location>
</feature>
<evidence type="ECO:0000259" key="7">
    <source>
        <dbReference type="Pfam" id="PF00881"/>
    </source>
</evidence>
<organism evidence="8 9">
    <name type="scientific">Clunio marinus</name>
    <dbReference type="NCBI Taxonomy" id="568069"/>
    <lineage>
        <taxon>Eukaryota</taxon>
        <taxon>Metazoa</taxon>
        <taxon>Ecdysozoa</taxon>
        <taxon>Arthropoda</taxon>
        <taxon>Hexapoda</taxon>
        <taxon>Insecta</taxon>
        <taxon>Pterygota</taxon>
        <taxon>Neoptera</taxon>
        <taxon>Endopterygota</taxon>
        <taxon>Diptera</taxon>
        <taxon>Nematocera</taxon>
        <taxon>Chironomoidea</taxon>
        <taxon>Chironomidae</taxon>
        <taxon>Clunio</taxon>
    </lineage>
</organism>
<dbReference type="SUPFAM" id="SSF55469">
    <property type="entry name" value="FMN-dependent nitroreductase-like"/>
    <property type="match status" value="1"/>
</dbReference>
<keyword evidence="4" id="KW-0288">FMN</keyword>
<dbReference type="GO" id="GO:0005886">
    <property type="term" value="C:plasma membrane"/>
    <property type="evidence" value="ECO:0007669"/>
    <property type="project" value="TreeGrafter"/>
</dbReference>
<evidence type="ECO:0000256" key="1">
    <source>
        <dbReference type="ARBA" id="ARBA00001917"/>
    </source>
</evidence>
<dbReference type="STRING" id="568069.A0A1J1HXJ8"/>
<keyword evidence="3" id="KW-0285">Flavoprotein</keyword>
<dbReference type="InterPro" id="IPR050627">
    <property type="entry name" value="Nitroreductase/BluB"/>
</dbReference>
<dbReference type="Pfam" id="PF00881">
    <property type="entry name" value="Nitroreductase"/>
    <property type="match status" value="1"/>
</dbReference>
<dbReference type="CDD" id="cd02144">
    <property type="entry name" value="iodotyrosine_dehalogenase"/>
    <property type="match status" value="1"/>
</dbReference>
<evidence type="ECO:0000313" key="8">
    <source>
        <dbReference type="EMBL" id="CRK90865.1"/>
    </source>
</evidence>